<keyword evidence="1 3" id="KW-0456">Lyase</keyword>
<dbReference type="Proteomes" id="UP000032360">
    <property type="component" value="Unassembled WGS sequence"/>
</dbReference>
<organism evidence="3 4">
    <name type="scientific">Acidithrix ferrooxidans</name>
    <dbReference type="NCBI Taxonomy" id="1280514"/>
    <lineage>
        <taxon>Bacteria</taxon>
        <taxon>Bacillati</taxon>
        <taxon>Actinomycetota</taxon>
        <taxon>Acidimicrobiia</taxon>
        <taxon>Acidimicrobiales</taxon>
        <taxon>Acidimicrobiaceae</taxon>
        <taxon>Acidithrix</taxon>
    </lineage>
</organism>
<dbReference type="EMBL" id="JXYS01000073">
    <property type="protein sequence ID" value="KJF16817.1"/>
    <property type="molecule type" value="Genomic_DNA"/>
</dbReference>
<name>A0A0D8HG68_9ACTN</name>
<evidence type="ECO:0000313" key="4">
    <source>
        <dbReference type="Proteomes" id="UP000032360"/>
    </source>
</evidence>
<dbReference type="InterPro" id="IPR013974">
    <property type="entry name" value="SAF"/>
</dbReference>
<comment type="caution">
    <text evidence="3">The sequence shown here is derived from an EMBL/GenBank/DDBJ whole genome shotgun (WGS) entry which is preliminary data.</text>
</comment>
<dbReference type="STRING" id="1280514.AXFE_23180"/>
<dbReference type="Pfam" id="PF08666">
    <property type="entry name" value="SAF"/>
    <property type="match status" value="1"/>
</dbReference>
<reference evidence="3 4" key="1">
    <citation type="submission" date="2015-01" db="EMBL/GenBank/DDBJ databases">
        <title>Draft genome of the acidophilic iron oxidizer Acidithrix ferrooxidans strain Py-F3.</title>
        <authorList>
            <person name="Poehlein A."/>
            <person name="Eisen S."/>
            <person name="Schloemann M."/>
            <person name="Johnson B.D."/>
            <person name="Daniel R."/>
            <person name="Muehling M."/>
        </authorList>
    </citation>
    <scope>NUCLEOTIDE SEQUENCE [LARGE SCALE GENOMIC DNA]</scope>
    <source>
        <strain evidence="3 4">Py-F3</strain>
    </source>
</reference>
<dbReference type="Gene3D" id="2.30.130.110">
    <property type="match status" value="1"/>
</dbReference>
<dbReference type="EC" id="4.4.1.24" evidence="3"/>
<protein>
    <submittedName>
        <fullName evidence="3">(2R)-sulfolactate sulfo-lyase subunit alpha</fullName>
        <ecNumber evidence="3">4.4.1.24</ecNumber>
    </submittedName>
</protein>
<evidence type="ECO:0000313" key="3">
    <source>
        <dbReference type="EMBL" id="KJF16817.1"/>
    </source>
</evidence>
<dbReference type="AlphaFoldDB" id="A0A0D8HG68"/>
<dbReference type="SMART" id="SM00858">
    <property type="entry name" value="SAF"/>
    <property type="match status" value="1"/>
</dbReference>
<dbReference type="InterPro" id="IPR044144">
    <property type="entry name" value="SAF_UxaA/GarD"/>
</dbReference>
<sequence length="98" mass="10700">MSDELALLAHLAGDSVAIAVRDVEVGPARLAFLDSEDQRDITVAEPIPLGHKVALVQIPADAQIIEYGEIIGSSRQEIEVGELVHIHNIRSNRWQIKA</sequence>
<dbReference type="CDD" id="cd11613">
    <property type="entry name" value="SAF_AH_GD"/>
    <property type="match status" value="1"/>
</dbReference>
<accession>A0A0D8HG68</accession>
<dbReference type="RefSeq" id="WP_052605933.1">
    <property type="nucleotide sequence ID" value="NZ_JXYS01000073.1"/>
</dbReference>
<feature type="domain" description="SAF" evidence="2">
    <location>
        <begin position="14"/>
        <end position="90"/>
    </location>
</feature>
<keyword evidence="4" id="KW-1185">Reference proteome</keyword>
<evidence type="ECO:0000259" key="2">
    <source>
        <dbReference type="SMART" id="SM00858"/>
    </source>
</evidence>
<dbReference type="GO" id="GO:0034010">
    <property type="term" value="F:sulfolactate sulfo-lyase activity"/>
    <property type="evidence" value="ECO:0007669"/>
    <property type="project" value="UniProtKB-EC"/>
</dbReference>
<evidence type="ECO:0000256" key="1">
    <source>
        <dbReference type="ARBA" id="ARBA00023239"/>
    </source>
</evidence>
<gene>
    <name evidence="3" type="primary">suyA</name>
    <name evidence="3" type="ORF">AXFE_23180</name>
</gene>
<dbReference type="OrthoDB" id="9804574at2"/>
<proteinExistence type="predicted"/>